<evidence type="ECO:0000313" key="3">
    <source>
        <dbReference type="EMBL" id="GIG37592.1"/>
    </source>
</evidence>
<comment type="caution">
    <text evidence="3">The sequence shown here is derived from an EMBL/GenBank/DDBJ whole genome shotgun (WGS) entry which is preliminary data.</text>
</comment>
<dbReference type="InterPro" id="IPR000757">
    <property type="entry name" value="Beta-glucanase-like"/>
</dbReference>
<dbReference type="InterPro" id="IPR013320">
    <property type="entry name" value="ConA-like_dom_sf"/>
</dbReference>
<protein>
    <recommendedName>
        <fullName evidence="2">GH16 domain-containing protein</fullName>
    </recommendedName>
</protein>
<dbReference type="RefSeq" id="WP_203669579.1">
    <property type="nucleotide sequence ID" value="NZ_BONO01000025.1"/>
</dbReference>
<dbReference type="EMBL" id="BONO01000025">
    <property type="protein sequence ID" value="GIG37592.1"/>
    <property type="molecule type" value="Genomic_DNA"/>
</dbReference>
<dbReference type="AlphaFoldDB" id="A0A919PG79"/>
<feature type="region of interest" description="Disordered" evidence="1">
    <location>
        <begin position="77"/>
        <end position="107"/>
    </location>
</feature>
<dbReference type="SUPFAM" id="SSF49899">
    <property type="entry name" value="Concanavalin A-like lectins/glucanases"/>
    <property type="match status" value="1"/>
</dbReference>
<feature type="compositionally biased region" description="Pro residues" evidence="1">
    <location>
        <begin position="1"/>
        <end position="14"/>
    </location>
</feature>
<gene>
    <name evidence="3" type="ORF">Cpa01nite_29730</name>
</gene>
<keyword evidence="4" id="KW-1185">Reference proteome</keyword>
<dbReference type="GO" id="GO:0004553">
    <property type="term" value="F:hydrolase activity, hydrolyzing O-glycosyl compounds"/>
    <property type="evidence" value="ECO:0007669"/>
    <property type="project" value="InterPro"/>
</dbReference>
<evidence type="ECO:0000256" key="1">
    <source>
        <dbReference type="SAM" id="MobiDB-lite"/>
    </source>
</evidence>
<accession>A0A919PG79</accession>
<name>A0A919PG79_9CELL</name>
<proteinExistence type="predicted"/>
<dbReference type="Gene3D" id="2.60.120.200">
    <property type="match status" value="1"/>
</dbReference>
<sequence length="268" mass="28126">MAAPDPAPVPPPGPTAVDEHFATPPEPRGWTLAYLPAWSSRAAAAATARTAADGLHLTIPPDHPVWCPDDHHPPLRVSAAQSGSWSGPVGSTRGQQPFRPGQTVREEQPARWACTPHGGRVEVTCRATVGPGSMFSAWLVGVEDVPERSGELCLVEVFGETVGADEDGTPTAALGSGVHPFRDSALREDFAAPRTALDVGAWHTYAVAWRPGRATFEVDGVVTRVVAQAPGYPMQLMLGVFDFPASPHGPGAPAVPELVVGRVRVTPG</sequence>
<dbReference type="GO" id="GO:0005975">
    <property type="term" value="P:carbohydrate metabolic process"/>
    <property type="evidence" value="ECO:0007669"/>
    <property type="project" value="InterPro"/>
</dbReference>
<feature type="domain" description="GH16" evidence="2">
    <location>
        <begin position="119"/>
        <end position="237"/>
    </location>
</feature>
<dbReference type="Proteomes" id="UP000642125">
    <property type="component" value="Unassembled WGS sequence"/>
</dbReference>
<reference evidence="3" key="1">
    <citation type="submission" date="2021-01" db="EMBL/GenBank/DDBJ databases">
        <title>Whole genome shotgun sequence of Cellulomonas pakistanensis NBRC 110800.</title>
        <authorList>
            <person name="Komaki H."/>
            <person name="Tamura T."/>
        </authorList>
    </citation>
    <scope>NUCLEOTIDE SEQUENCE</scope>
    <source>
        <strain evidence="3">NBRC 110800</strain>
    </source>
</reference>
<feature type="region of interest" description="Disordered" evidence="1">
    <location>
        <begin position="1"/>
        <end position="24"/>
    </location>
</feature>
<dbReference type="CDD" id="cd00413">
    <property type="entry name" value="Glyco_hydrolase_16"/>
    <property type="match status" value="1"/>
</dbReference>
<organism evidence="3 4">
    <name type="scientific">Cellulomonas pakistanensis</name>
    <dbReference type="NCBI Taxonomy" id="992287"/>
    <lineage>
        <taxon>Bacteria</taxon>
        <taxon>Bacillati</taxon>
        <taxon>Actinomycetota</taxon>
        <taxon>Actinomycetes</taxon>
        <taxon>Micrococcales</taxon>
        <taxon>Cellulomonadaceae</taxon>
        <taxon>Cellulomonas</taxon>
    </lineage>
</organism>
<evidence type="ECO:0000313" key="4">
    <source>
        <dbReference type="Proteomes" id="UP000642125"/>
    </source>
</evidence>
<evidence type="ECO:0000259" key="2">
    <source>
        <dbReference type="Pfam" id="PF00722"/>
    </source>
</evidence>
<dbReference type="Pfam" id="PF00722">
    <property type="entry name" value="Glyco_hydro_16"/>
    <property type="match status" value="1"/>
</dbReference>